<dbReference type="RefSeq" id="WP_073628655.1">
    <property type="nucleotide sequence ID" value="NZ_FRXO01000004.1"/>
</dbReference>
<dbReference type="InterPro" id="IPR003439">
    <property type="entry name" value="ABC_transporter-like_ATP-bd"/>
</dbReference>
<dbReference type="SUPFAM" id="SSF52540">
    <property type="entry name" value="P-loop containing nucleoside triphosphate hydrolases"/>
    <property type="match status" value="2"/>
</dbReference>
<dbReference type="CDD" id="cd03216">
    <property type="entry name" value="ABC_Carb_Monos_I"/>
    <property type="match status" value="1"/>
</dbReference>
<feature type="domain" description="ABC transporter" evidence="10">
    <location>
        <begin position="3"/>
        <end position="238"/>
    </location>
</feature>
<proteinExistence type="inferred from homology"/>
<dbReference type="Pfam" id="PF00005">
    <property type="entry name" value="ABC_tran"/>
    <property type="match status" value="2"/>
</dbReference>
<keyword evidence="8" id="KW-1278">Translocase</keyword>
<evidence type="ECO:0000256" key="1">
    <source>
        <dbReference type="ARBA" id="ARBA00005417"/>
    </source>
</evidence>
<dbReference type="Gene3D" id="3.40.50.300">
    <property type="entry name" value="P-loop containing nucleotide triphosphate hydrolases"/>
    <property type="match status" value="2"/>
</dbReference>
<dbReference type="Proteomes" id="UP000186406">
    <property type="component" value="Unassembled WGS sequence"/>
</dbReference>
<keyword evidence="6" id="KW-0547">Nucleotide-binding</keyword>
<name>A0A1M7ZL10_9HYPH</name>
<dbReference type="AlphaFoldDB" id="A0A1M7ZL10"/>
<dbReference type="OrthoDB" id="9805029at2"/>
<evidence type="ECO:0000256" key="9">
    <source>
        <dbReference type="ARBA" id="ARBA00023136"/>
    </source>
</evidence>
<dbReference type="CDD" id="cd03215">
    <property type="entry name" value="ABC_Carb_Monos_II"/>
    <property type="match status" value="1"/>
</dbReference>
<evidence type="ECO:0000256" key="3">
    <source>
        <dbReference type="ARBA" id="ARBA00022475"/>
    </source>
</evidence>
<dbReference type="GO" id="GO:0005524">
    <property type="term" value="F:ATP binding"/>
    <property type="evidence" value="ECO:0007669"/>
    <property type="project" value="UniProtKB-KW"/>
</dbReference>
<evidence type="ECO:0000256" key="7">
    <source>
        <dbReference type="ARBA" id="ARBA00022840"/>
    </source>
</evidence>
<dbReference type="InterPro" id="IPR027417">
    <property type="entry name" value="P-loop_NTPase"/>
</dbReference>
<dbReference type="STRING" id="1123029.SAMN02745172_02240"/>
<comment type="similarity">
    <text evidence="1">Belongs to the ABC transporter superfamily.</text>
</comment>
<keyword evidence="9" id="KW-0472">Membrane</keyword>
<evidence type="ECO:0000313" key="11">
    <source>
        <dbReference type="EMBL" id="SHO65595.1"/>
    </source>
</evidence>
<reference evidence="11 12" key="1">
    <citation type="submission" date="2016-12" db="EMBL/GenBank/DDBJ databases">
        <authorList>
            <person name="Song W.-J."/>
            <person name="Kurnit D.M."/>
        </authorList>
    </citation>
    <scope>NUCLEOTIDE SEQUENCE [LARGE SCALE GENOMIC DNA]</scope>
    <source>
        <strain evidence="11 12">DSM 19599</strain>
    </source>
</reference>
<protein>
    <submittedName>
        <fullName evidence="11">Ribose transport system ATP-binding protein</fullName>
    </submittedName>
</protein>
<keyword evidence="2" id="KW-0813">Transport</keyword>
<accession>A0A1M7ZL10</accession>
<dbReference type="EMBL" id="FRXO01000004">
    <property type="protein sequence ID" value="SHO65595.1"/>
    <property type="molecule type" value="Genomic_DNA"/>
</dbReference>
<keyword evidence="4" id="KW-0762">Sugar transport</keyword>
<evidence type="ECO:0000256" key="4">
    <source>
        <dbReference type="ARBA" id="ARBA00022597"/>
    </source>
</evidence>
<keyword evidence="12" id="KW-1185">Reference proteome</keyword>
<sequence length="501" mass="53187">MPFAVYGLRKSYGGVEVLKGVDLEVADGEIHALLGANGAGKSTLIKCLSGAIVPDSGTMMVGVEHFDGFTPRTARQAGISVIYQDLSLAASLDVADNMFLGQELRIGPFVRKRAQRREAARWLDELGVDIRPTAALSTLGNAGLQAVEIAKSLRTRPKVLILDEPTAALSEKEAEALGEQLLALKKQKLPLLYVTHRLAEVFTLADRVTVLRGGQVVLTGAVKDLNRDDLVDAIAGERIARGRPAAQAGAARTTAVSVRGLLAPGIGPVDLDIREGEVLGVFGLVGSGRTELVETLFGSHRRFAGTVSIDGRTIAASSPGDAVAAGVALVPSDRLRKSIIGSLSAGENMLLPSYAALAMAGVRRFARERLAFNTAVTPLNLQPPRIDLQARRFSGGNQQKLVIARWLNDTIGCRLLMLDEPTQGVDVGARRDIYAAIRASADAGKSVLVTSSEPEELVQIADRVVVLSAGRVAAIVEHEDIEEGRLLALAHEVEHQGRKTA</sequence>
<organism evidence="11 12">
    <name type="scientific">Pseudoxanthobacter soli DSM 19599</name>
    <dbReference type="NCBI Taxonomy" id="1123029"/>
    <lineage>
        <taxon>Bacteria</taxon>
        <taxon>Pseudomonadati</taxon>
        <taxon>Pseudomonadota</taxon>
        <taxon>Alphaproteobacteria</taxon>
        <taxon>Hyphomicrobiales</taxon>
        <taxon>Segnochrobactraceae</taxon>
        <taxon>Pseudoxanthobacter</taxon>
    </lineage>
</organism>
<dbReference type="InterPro" id="IPR003593">
    <property type="entry name" value="AAA+_ATPase"/>
</dbReference>
<evidence type="ECO:0000313" key="12">
    <source>
        <dbReference type="Proteomes" id="UP000186406"/>
    </source>
</evidence>
<evidence type="ECO:0000256" key="6">
    <source>
        <dbReference type="ARBA" id="ARBA00022741"/>
    </source>
</evidence>
<keyword evidence="3" id="KW-1003">Cell membrane</keyword>
<dbReference type="InterPro" id="IPR017871">
    <property type="entry name" value="ABC_transporter-like_CS"/>
</dbReference>
<keyword evidence="7 11" id="KW-0067">ATP-binding</keyword>
<dbReference type="PANTHER" id="PTHR43790:SF3">
    <property type="entry name" value="D-ALLOSE IMPORT ATP-BINDING PROTEIN ALSA-RELATED"/>
    <property type="match status" value="1"/>
</dbReference>
<keyword evidence="5" id="KW-0677">Repeat</keyword>
<evidence type="ECO:0000256" key="5">
    <source>
        <dbReference type="ARBA" id="ARBA00022737"/>
    </source>
</evidence>
<dbReference type="GO" id="GO:0016887">
    <property type="term" value="F:ATP hydrolysis activity"/>
    <property type="evidence" value="ECO:0007669"/>
    <property type="project" value="InterPro"/>
</dbReference>
<dbReference type="PANTHER" id="PTHR43790">
    <property type="entry name" value="CARBOHYDRATE TRANSPORT ATP-BINDING PROTEIN MG119-RELATED"/>
    <property type="match status" value="1"/>
</dbReference>
<feature type="domain" description="ABC transporter" evidence="10">
    <location>
        <begin position="251"/>
        <end position="494"/>
    </location>
</feature>
<dbReference type="PROSITE" id="PS00211">
    <property type="entry name" value="ABC_TRANSPORTER_1"/>
    <property type="match status" value="1"/>
</dbReference>
<evidence type="ECO:0000256" key="2">
    <source>
        <dbReference type="ARBA" id="ARBA00022448"/>
    </source>
</evidence>
<dbReference type="InterPro" id="IPR050107">
    <property type="entry name" value="ABC_carbohydrate_import_ATPase"/>
</dbReference>
<evidence type="ECO:0000256" key="8">
    <source>
        <dbReference type="ARBA" id="ARBA00022967"/>
    </source>
</evidence>
<evidence type="ECO:0000259" key="10">
    <source>
        <dbReference type="PROSITE" id="PS50893"/>
    </source>
</evidence>
<gene>
    <name evidence="11" type="ORF">SAMN02745172_02240</name>
</gene>
<dbReference type="PROSITE" id="PS50893">
    <property type="entry name" value="ABC_TRANSPORTER_2"/>
    <property type="match status" value="2"/>
</dbReference>
<dbReference type="SMART" id="SM00382">
    <property type="entry name" value="AAA"/>
    <property type="match status" value="2"/>
</dbReference>